<feature type="compositionally biased region" description="Low complexity" evidence="5">
    <location>
        <begin position="382"/>
        <end position="406"/>
    </location>
</feature>
<feature type="region of interest" description="Disordered" evidence="5">
    <location>
        <begin position="1058"/>
        <end position="1094"/>
    </location>
</feature>
<evidence type="ECO:0000256" key="1">
    <source>
        <dbReference type="ARBA" id="ARBA00022664"/>
    </source>
</evidence>
<feature type="compositionally biased region" description="Polar residues" evidence="5">
    <location>
        <begin position="980"/>
        <end position="991"/>
    </location>
</feature>
<dbReference type="Proteomes" id="UP000467700">
    <property type="component" value="Unassembled WGS sequence"/>
</dbReference>
<feature type="compositionally biased region" description="Polar residues" evidence="5">
    <location>
        <begin position="223"/>
        <end position="272"/>
    </location>
</feature>
<feature type="region of interest" description="Disordered" evidence="5">
    <location>
        <begin position="652"/>
        <end position="691"/>
    </location>
</feature>
<feature type="compositionally biased region" description="Basic and acidic residues" evidence="5">
    <location>
        <begin position="992"/>
        <end position="1005"/>
    </location>
</feature>
<dbReference type="Gene3D" id="2.30.30.190">
    <property type="entry name" value="CAP Gly-rich-like domain"/>
    <property type="match status" value="1"/>
</dbReference>
<evidence type="ECO:0000256" key="2">
    <source>
        <dbReference type="ARBA" id="ARBA00023054"/>
    </source>
</evidence>
<dbReference type="Gene3D" id="4.10.60.10">
    <property type="entry name" value="Zinc finger, CCHC-type"/>
    <property type="match status" value="1"/>
</dbReference>
<dbReference type="EMBL" id="CACVBS010000013">
    <property type="protein sequence ID" value="CAA7259296.1"/>
    <property type="molecule type" value="Genomic_DNA"/>
</dbReference>
<dbReference type="AlphaFoldDB" id="A0A8S0W6M1"/>
<dbReference type="SUPFAM" id="SSF74924">
    <property type="entry name" value="Cap-Gly domain"/>
    <property type="match status" value="1"/>
</dbReference>
<evidence type="ECO:0000256" key="3">
    <source>
        <dbReference type="PROSITE-ProRule" id="PRU00047"/>
    </source>
</evidence>
<dbReference type="GO" id="GO:0005856">
    <property type="term" value="C:cytoskeleton"/>
    <property type="evidence" value="ECO:0007669"/>
    <property type="project" value="TreeGrafter"/>
</dbReference>
<evidence type="ECO:0000256" key="5">
    <source>
        <dbReference type="SAM" id="MobiDB-lite"/>
    </source>
</evidence>
<dbReference type="OrthoDB" id="2130750at2759"/>
<proteinExistence type="predicted"/>
<keyword evidence="3" id="KW-0862">Zinc</keyword>
<feature type="region of interest" description="Disordered" evidence="5">
    <location>
        <begin position="975"/>
        <end position="1005"/>
    </location>
</feature>
<keyword evidence="1" id="KW-0507">mRNA processing</keyword>
<dbReference type="InterPro" id="IPR036875">
    <property type="entry name" value="Znf_CCHC_sf"/>
</dbReference>
<keyword evidence="3" id="KW-0479">Metal-binding</keyword>
<reference evidence="8 9" key="1">
    <citation type="submission" date="2020-01" db="EMBL/GenBank/DDBJ databases">
        <authorList>
            <person name="Gupta K D."/>
        </authorList>
    </citation>
    <scope>NUCLEOTIDE SEQUENCE [LARGE SCALE GENOMIC DNA]</scope>
</reference>
<protein>
    <recommendedName>
        <fullName evidence="10">CAP-Gly domain-containing protein</fullName>
    </recommendedName>
</protein>
<dbReference type="InterPro" id="IPR036859">
    <property type="entry name" value="CAP-Gly_dom_sf"/>
</dbReference>
<sequence length="1150" mass="126158">MTTPARPRQSAIPGPGRLTGIPTPGRSRSSSSVYQTTPITAPNDIERAFHDAVKANDPSHHRTGFPPTLPSSSSLSPQSISHSLSSGRRSVAGRPSSSASTSSVKVTERAKTPTSARTSSRPPSRQSDAATRLPRSFEVGDNVRIESLGFEGTLRYLGEIDGKPGLWAGVELSGGFAGKGKNNGSVAGQQYFVCPDKCGVFVATTKLSAPTVGPGAVQRPPSVASSRGGRTTPANSGRITPSFLSRTPSASLSNGRVTPVTSGRVTPSSSIGRMTPGNLPTARRTFKTPTSKPNGATLSDKITAGSRASKYMTMTAQQLNSRDLNSRVESPTRKSHENGGFMLSSPTISRSLSSPSRSTGSPFSTPRPINGRPSVIGGITASPSLPSTRSRPSMNTPRPRVPSAVAMPPPPSPKTSAIQPDKSLPDAAATTSRPSSSASFRSVGTDELNLIEQLQSRLEAAEYENERLRSATSEPDMTSTYTAELEQLRLEFQESVDQKSSLQERFSLLQLELSSNNTRLESLQAENSRLTVQVTDAQSEIQRFEEDRLQEQQKHLLDLESLQDKLEQIDSLVLQKDATIESQAKDVERLTSDISHLRADLEEERKELGAQIDELRIAGQETIALYEERLSDSNTRRYEFEQRVTALEASLEAATKGDHSQEQASRATSAATQIDNESLRDQVQHLQRRSNKLEEQLEDARAALERDVAAYQDKIARIRLEDDQRKRDLALKTREVEQLLKSEANARGRIEEIEEALRESTVALENARGEVETLRAELDNLDVLIDDASEGDIASRLANFMKKASVDKARLQQEIVRLEDLVQNLRAENKRVQDQPTANLSNVHASLQETIDSLKAQNAQLHGQIAGLNSKVSELTQSLNDQNNEMDGLRKKLNREALVNGTSEPKAVSPKSESSTVREEVAGLKHIVQELQKENLAAAQQIKLLESENLLLTAETEQLRQEVRILEDNLDDSIHLGASTMDSPPSNSNEVDGQHRKMKEQTSRLESELEQMRKRLNEAEMKHARATHDLNKEISELEALVESKIYREDELEQEVERLKEKLSRHKKSSKGANESQDGRHRLSNASISTTSSEKRVVESREEVCEICERPGHDIFNCSLLKDDVGTGLVCEDCESPGHVAANCPHSQDVF</sequence>
<gene>
    <name evidence="8" type="ORF">AAE3_LOCUS1257</name>
</gene>
<dbReference type="PANTHER" id="PTHR32083">
    <property type="entry name" value="CILIA AND FLAGELLA-ASSOCIATED PROTEIN 58-RELATED"/>
    <property type="match status" value="1"/>
</dbReference>
<accession>A0A8S0W6M1</accession>
<dbReference type="GO" id="GO:0003676">
    <property type="term" value="F:nucleic acid binding"/>
    <property type="evidence" value="ECO:0007669"/>
    <property type="project" value="InterPro"/>
</dbReference>
<dbReference type="SMART" id="SM01052">
    <property type="entry name" value="CAP_GLY"/>
    <property type="match status" value="1"/>
</dbReference>
<feature type="compositionally biased region" description="Polar residues" evidence="5">
    <location>
        <begin position="662"/>
        <end position="676"/>
    </location>
</feature>
<feature type="compositionally biased region" description="Low complexity" evidence="5">
    <location>
        <begin position="427"/>
        <end position="442"/>
    </location>
</feature>
<evidence type="ECO:0008006" key="10">
    <source>
        <dbReference type="Google" id="ProtNLM"/>
    </source>
</evidence>
<evidence type="ECO:0000313" key="8">
    <source>
        <dbReference type="EMBL" id="CAA7259296.1"/>
    </source>
</evidence>
<evidence type="ECO:0000259" key="7">
    <source>
        <dbReference type="PROSITE" id="PS50245"/>
    </source>
</evidence>
<keyword evidence="9" id="KW-1185">Reference proteome</keyword>
<feature type="compositionally biased region" description="Polar residues" evidence="5">
    <location>
        <begin position="26"/>
        <end position="40"/>
    </location>
</feature>
<keyword evidence="3" id="KW-0863">Zinc-finger</keyword>
<keyword evidence="2 4" id="KW-0175">Coiled coil</keyword>
<dbReference type="PROSITE" id="PS50245">
    <property type="entry name" value="CAP_GLY_2"/>
    <property type="match status" value="1"/>
</dbReference>
<dbReference type="PANTHER" id="PTHR32083:SF48">
    <property type="entry name" value="TRANS-GOLGI NETWORK-LOCALIZED SYP41-INTERACTING PROTEIN 1"/>
    <property type="match status" value="1"/>
</dbReference>
<evidence type="ECO:0000259" key="6">
    <source>
        <dbReference type="PROSITE" id="PS50158"/>
    </source>
</evidence>
<dbReference type="InterPro" id="IPR001878">
    <property type="entry name" value="Znf_CCHC"/>
</dbReference>
<evidence type="ECO:0000313" key="9">
    <source>
        <dbReference type="Proteomes" id="UP000467700"/>
    </source>
</evidence>
<feature type="compositionally biased region" description="Low complexity" evidence="5">
    <location>
        <begin position="112"/>
        <end position="127"/>
    </location>
</feature>
<dbReference type="InterPro" id="IPR000938">
    <property type="entry name" value="CAP-Gly_domain"/>
</dbReference>
<evidence type="ECO:0000256" key="4">
    <source>
        <dbReference type="SAM" id="Coils"/>
    </source>
</evidence>
<feature type="domain" description="CCHC-type" evidence="6">
    <location>
        <begin position="1130"/>
        <end position="1144"/>
    </location>
</feature>
<feature type="compositionally biased region" description="Polar residues" evidence="5">
    <location>
        <begin position="287"/>
        <end position="297"/>
    </location>
</feature>
<feature type="compositionally biased region" description="Low complexity" evidence="5">
    <location>
        <begin position="344"/>
        <end position="368"/>
    </location>
</feature>
<dbReference type="PROSITE" id="PS50158">
    <property type="entry name" value="ZF_CCHC"/>
    <property type="match status" value="1"/>
</dbReference>
<feature type="coiled-coil region" evidence="4">
    <location>
        <begin position="451"/>
        <end position="618"/>
    </location>
</feature>
<dbReference type="SUPFAM" id="SSF57756">
    <property type="entry name" value="Retrovirus zinc finger-like domains"/>
    <property type="match status" value="1"/>
</dbReference>
<feature type="domain" description="CAP-Gly" evidence="7">
    <location>
        <begin position="158"/>
        <end position="203"/>
    </location>
</feature>
<dbReference type="GO" id="GO:0006397">
    <property type="term" value="P:mRNA processing"/>
    <property type="evidence" value="ECO:0007669"/>
    <property type="project" value="UniProtKB-KW"/>
</dbReference>
<feature type="region of interest" description="Disordered" evidence="5">
    <location>
        <begin position="1"/>
        <end position="135"/>
    </location>
</feature>
<organism evidence="8 9">
    <name type="scientific">Cyclocybe aegerita</name>
    <name type="common">Black poplar mushroom</name>
    <name type="synonym">Agrocybe aegerita</name>
    <dbReference type="NCBI Taxonomy" id="1973307"/>
    <lineage>
        <taxon>Eukaryota</taxon>
        <taxon>Fungi</taxon>
        <taxon>Dikarya</taxon>
        <taxon>Basidiomycota</taxon>
        <taxon>Agaricomycotina</taxon>
        <taxon>Agaricomycetes</taxon>
        <taxon>Agaricomycetidae</taxon>
        <taxon>Agaricales</taxon>
        <taxon>Agaricineae</taxon>
        <taxon>Bolbitiaceae</taxon>
        <taxon>Cyclocybe</taxon>
    </lineage>
</organism>
<feature type="coiled-coil region" evidence="4">
    <location>
        <begin position="928"/>
        <end position="969"/>
    </location>
</feature>
<dbReference type="Pfam" id="PF01302">
    <property type="entry name" value="CAP_GLY"/>
    <property type="match status" value="1"/>
</dbReference>
<dbReference type="PROSITE" id="PS00845">
    <property type="entry name" value="CAP_GLY_1"/>
    <property type="match status" value="1"/>
</dbReference>
<feature type="region of interest" description="Disordered" evidence="5">
    <location>
        <begin position="315"/>
        <end position="444"/>
    </location>
</feature>
<name>A0A8S0W6M1_CYCAE</name>
<feature type="compositionally biased region" description="Basic and acidic residues" evidence="5">
    <location>
        <begin position="324"/>
        <end position="337"/>
    </location>
</feature>
<comment type="caution">
    <text evidence="8">The sequence shown here is derived from an EMBL/GenBank/DDBJ whole genome shotgun (WGS) entry which is preliminary data.</text>
</comment>
<feature type="compositionally biased region" description="Low complexity" evidence="5">
    <location>
        <begin position="70"/>
        <end position="104"/>
    </location>
</feature>
<feature type="region of interest" description="Disordered" evidence="5">
    <location>
        <begin position="211"/>
        <end position="300"/>
    </location>
</feature>
<feature type="compositionally biased region" description="Basic and acidic residues" evidence="5">
    <location>
        <begin position="44"/>
        <end position="60"/>
    </location>
</feature>
<dbReference type="GO" id="GO:0008270">
    <property type="term" value="F:zinc ion binding"/>
    <property type="evidence" value="ECO:0007669"/>
    <property type="project" value="UniProtKB-KW"/>
</dbReference>